<keyword evidence="3" id="KW-1185">Reference proteome</keyword>
<feature type="non-terminal residue" evidence="2">
    <location>
        <position position="214"/>
    </location>
</feature>
<dbReference type="InterPro" id="IPR002013">
    <property type="entry name" value="SAC_dom"/>
</dbReference>
<feature type="non-terminal residue" evidence="2">
    <location>
        <position position="1"/>
    </location>
</feature>
<sequence length="214" mass="24644">CLSVGEIRPNESVFRILDVEFYSLTNEAWDYSTSHTYDEKGISMSQYDQASQQQYYDHPCNQLKKFLSNGHFYFSSNFDLTRSLNVRTMQSSADKYTFDDYFLWNKFMIKELLNFRSKLSKSERKEMDGGGFLVLAIHGYVGSQRATLGPEEVTISVISKLSCKRAGTRYNTRGVDDDGNVANFVETETILQMGTTCYSYVQIRGSVPVFWEQQ</sequence>
<dbReference type="GO" id="GO:0043812">
    <property type="term" value="F:phosphatidylinositol-4-phosphate phosphatase activity"/>
    <property type="evidence" value="ECO:0007669"/>
    <property type="project" value="TreeGrafter"/>
</dbReference>
<dbReference type="AlphaFoldDB" id="A0A9N9J8M2"/>
<dbReference type="GO" id="GO:0005783">
    <property type="term" value="C:endoplasmic reticulum"/>
    <property type="evidence" value="ECO:0007669"/>
    <property type="project" value="TreeGrafter"/>
</dbReference>
<dbReference type="PANTHER" id="PTHR45662:SF2">
    <property type="entry name" value="PHOSPHATIDYLINOSITOL-3-PHOSPHATASE SAC1"/>
    <property type="match status" value="1"/>
</dbReference>
<gene>
    <name evidence="2" type="ORF">AMORRO_LOCUS16419</name>
</gene>
<dbReference type="EMBL" id="CAJVPV010044862">
    <property type="protein sequence ID" value="CAG8768141.1"/>
    <property type="molecule type" value="Genomic_DNA"/>
</dbReference>
<reference evidence="2" key="1">
    <citation type="submission" date="2021-06" db="EMBL/GenBank/DDBJ databases">
        <authorList>
            <person name="Kallberg Y."/>
            <person name="Tangrot J."/>
            <person name="Rosling A."/>
        </authorList>
    </citation>
    <scope>NUCLEOTIDE SEQUENCE</scope>
    <source>
        <strain evidence="2">CL551</strain>
    </source>
</reference>
<dbReference type="PROSITE" id="PS50275">
    <property type="entry name" value="SAC"/>
    <property type="match status" value="1"/>
</dbReference>
<dbReference type="GO" id="GO:0046856">
    <property type="term" value="P:phosphatidylinositol dephosphorylation"/>
    <property type="evidence" value="ECO:0007669"/>
    <property type="project" value="TreeGrafter"/>
</dbReference>
<organism evidence="2 3">
    <name type="scientific">Acaulospora morrowiae</name>
    <dbReference type="NCBI Taxonomy" id="94023"/>
    <lineage>
        <taxon>Eukaryota</taxon>
        <taxon>Fungi</taxon>
        <taxon>Fungi incertae sedis</taxon>
        <taxon>Mucoromycota</taxon>
        <taxon>Glomeromycotina</taxon>
        <taxon>Glomeromycetes</taxon>
        <taxon>Diversisporales</taxon>
        <taxon>Acaulosporaceae</taxon>
        <taxon>Acaulospora</taxon>
    </lineage>
</organism>
<dbReference type="PANTHER" id="PTHR45662">
    <property type="entry name" value="PHOSPHATIDYLINOSITIDE PHOSPHATASE SAC1"/>
    <property type="match status" value="1"/>
</dbReference>
<feature type="domain" description="SAC" evidence="1">
    <location>
        <begin position="63"/>
        <end position="214"/>
    </location>
</feature>
<evidence type="ECO:0000313" key="3">
    <source>
        <dbReference type="Proteomes" id="UP000789342"/>
    </source>
</evidence>
<accession>A0A9N9J8M2</accession>
<dbReference type="OrthoDB" id="2424500at2759"/>
<dbReference type="Proteomes" id="UP000789342">
    <property type="component" value="Unassembled WGS sequence"/>
</dbReference>
<dbReference type="Pfam" id="PF02383">
    <property type="entry name" value="Syja_N"/>
    <property type="match status" value="1"/>
</dbReference>
<comment type="caution">
    <text evidence="2">The sequence shown here is derived from an EMBL/GenBank/DDBJ whole genome shotgun (WGS) entry which is preliminary data.</text>
</comment>
<evidence type="ECO:0000313" key="2">
    <source>
        <dbReference type="EMBL" id="CAG8768141.1"/>
    </source>
</evidence>
<proteinExistence type="predicted"/>
<protein>
    <submittedName>
        <fullName evidence="2">5184_t:CDS:1</fullName>
    </submittedName>
</protein>
<name>A0A9N9J8M2_9GLOM</name>
<evidence type="ECO:0000259" key="1">
    <source>
        <dbReference type="PROSITE" id="PS50275"/>
    </source>
</evidence>